<feature type="region of interest" description="Disordered" evidence="1">
    <location>
        <begin position="57"/>
        <end position="83"/>
    </location>
</feature>
<dbReference type="AlphaFoldDB" id="A0A3N6NWF2"/>
<keyword evidence="4" id="KW-1185">Reference proteome</keyword>
<protein>
    <submittedName>
        <fullName evidence="3">Uncharacterized protein</fullName>
    </submittedName>
</protein>
<dbReference type="OrthoDB" id="9128379at2"/>
<proteinExistence type="predicted"/>
<organism evidence="3 4">
    <name type="scientific">Paraburkholderia dinghuensis</name>
    <dbReference type="NCBI Taxonomy" id="2305225"/>
    <lineage>
        <taxon>Bacteria</taxon>
        <taxon>Pseudomonadati</taxon>
        <taxon>Pseudomonadota</taxon>
        <taxon>Betaproteobacteria</taxon>
        <taxon>Burkholderiales</taxon>
        <taxon>Burkholderiaceae</taxon>
        <taxon>Paraburkholderia</taxon>
    </lineage>
</organism>
<gene>
    <name evidence="3" type="ORF">D1Y85_16355</name>
</gene>
<evidence type="ECO:0000256" key="1">
    <source>
        <dbReference type="SAM" id="MobiDB-lite"/>
    </source>
</evidence>
<sequence>MSVIDGFERKALFNITRAVALVCVTVFLLAIVGTVIFGVSVWQDHVDTRVSAQEIVEPLKQTPAPQPDGQQTQGTQPPAEQGAAQSPLAGYRIPFALQKYASGDNAQIIRNHLDSVPVADRQAYLDELGAVVASAEASKVDVFEAINSYMKTKSERYTEAAAKAAEKWQTLKMVAAGTATGLLLVALFSLVLVLLAIERNTRPLRQATPSVAGQPVAEVSQA</sequence>
<feature type="transmembrane region" description="Helical" evidence="2">
    <location>
        <begin position="173"/>
        <end position="197"/>
    </location>
</feature>
<feature type="compositionally biased region" description="Low complexity" evidence="1">
    <location>
        <begin position="61"/>
        <end position="82"/>
    </location>
</feature>
<reference evidence="3 4" key="1">
    <citation type="submission" date="2018-11" db="EMBL/GenBank/DDBJ databases">
        <title>Paraburkholderia sp. DHOA04, isolated from soil.</title>
        <authorList>
            <person name="Gao Z.-H."/>
            <person name="Qiu L.-H."/>
            <person name="Fu J.-C."/>
        </authorList>
    </citation>
    <scope>NUCLEOTIDE SEQUENCE [LARGE SCALE GENOMIC DNA]</scope>
    <source>
        <strain evidence="3 4">DHOA04</strain>
    </source>
</reference>
<accession>A0A3N6NWF2</accession>
<comment type="caution">
    <text evidence="3">The sequence shown here is derived from an EMBL/GenBank/DDBJ whole genome shotgun (WGS) entry which is preliminary data.</text>
</comment>
<feature type="transmembrane region" description="Helical" evidence="2">
    <location>
        <begin position="18"/>
        <end position="42"/>
    </location>
</feature>
<keyword evidence="2" id="KW-0472">Membrane</keyword>
<name>A0A3N6NWF2_9BURK</name>
<dbReference type="EMBL" id="RQIS01000011">
    <property type="protein sequence ID" value="RQH04983.1"/>
    <property type="molecule type" value="Genomic_DNA"/>
</dbReference>
<evidence type="ECO:0000256" key="2">
    <source>
        <dbReference type="SAM" id="Phobius"/>
    </source>
</evidence>
<dbReference type="Proteomes" id="UP000272778">
    <property type="component" value="Unassembled WGS sequence"/>
</dbReference>
<dbReference type="RefSeq" id="WP_124152117.1">
    <property type="nucleotide sequence ID" value="NZ_RQIS01000011.1"/>
</dbReference>
<keyword evidence="2" id="KW-0812">Transmembrane</keyword>
<keyword evidence="2" id="KW-1133">Transmembrane helix</keyword>
<evidence type="ECO:0000313" key="4">
    <source>
        <dbReference type="Proteomes" id="UP000272778"/>
    </source>
</evidence>
<evidence type="ECO:0000313" key="3">
    <source>
        <dbReference type="EMBL" id="RQH04983.1"/>
    </source>
</evidence>